<reference evidence="2" key="1">
    <citation type="journal article" date="2014" name="Nat. Commun.">
        <title>Multiple recent horizontal transfers of a large genomic region in cheese making fungi.</title>
        <authorList>
            <person name="Cheeseman K."/>
            <person name="Ropars J."/>
            <person name="Renault P."/>
            <person name="Dupont J."/>
            <person name="Gouzy J."/>
            <person name="Branca A."/>
            <person name="Abraham A.L."/>
            <person name="Ceppi M."/>
            <person name="Conseiller E."/>
            <person name="Debuchy R."/>
            <person name="Malagnac F."/>
            <person name="Goarin A."/>
            <person name="Silar P."/>
            <person name="Lacoste S."/>
            <person name="Sallet E."/>
            <person name="Bensimon A."/>
            <person name="Giraud T."/>
            <person name="Brygoo Y."/>
        </authorList>
    </citation>
    <scope>NUCLEOTIDE SEQUENCE [LARGE SCALE GENOMIC DNA]</scope>
    <source>
        <strain evidence="2">FM164</strain>
    </source>
</reference>
<gene>
    <name evidence="2" type="ORF">PROQFM164_S05g000188</name>
</gene>
<dbReference type="Proteomes" id="UP000030686">
    <property type="component" value="Unassembled WGS sequence"/>
</dbReference>
<name>W6QIX6_PENRF</name>
<sequence length="244" mass="27543">MHEFGPLLRAIRIQRHTIRSPSPQRELTSESDLPLAFGEDLHALIRRSLRCTFEHLDNRAEQRAEPQVDPQAEPQAPSQPEDLLFNQVLDRVLDVLSDGTNILIGVGPDALMLAKFIPDLSIYEAGEASNRNVLSLNRLPGDLKPSWKWSPSMMNSSFIDPEFFKPLAQVNWYMTQHGTQFGFILTDQELVPIQRVDDDGNLKLGAPIPWTQTGTSKEPQLTVALGLWYLGMLTADDTLYRARQ</sequence>
<feature type="compositionally biased region" description="Low complexity" evidence="1">
    <location>
        <begin position="70"/>
        <end position="79"/>
    </location>
</feature>
<keyword evidence="3" id="KW-1185">Reference proteome</keyword>
<feature type="region of interest" description="Disordered" evidence="1">
    <location>
        <begin position="60"/>
        <end position="79"/>
    </location>
</feature>
<dbReference type="EMBL" id="HG792019">
    <property type="protein sequence ID" value="CDM36355.1"/>
    <property type="molecule type" value="Genomic_DNA"/>
</dbReference>
<evidence type="ECO:0000256" key="1">
    <source>
        <dbReference type="SAM" id="MobiDB-lite"/>
    </source>
</evidence>
<organism evidence="2 3">
    <name type="scientific">Penicillium roqueforti (strain FM164)</name>
    <dbReference type="NCBI Taxonomy" id="1365484"/>
    <lineage>
        <taxon>Eukaryota</taxon>
        <taxon>Fungi</taxon>
        <taxon>Dikarya</taxon>
        <taxon>Ascomycota</taxon>
        <taxon>Pezizomycotina</taxon>
        <taxon>Eurotiomycetes</taxon>
        <taxon>Eurotiomycetidae</taxon>
        <taxon>Eurotiales</taxon>
        <taxon>Aspergillaceae</taxon>
        <taxon>Penicillium</taxon>
    </lineage>
</organism>
<evidence type="ECO:0000313" key="2">
    <source>
        <dbReference type="EMBL" id="CDM36355.1"/>
    </source>
</evidence>
<accession>W6QIX6</accession>
<protein>
    <submittedName>
        <fullName evidence="2">Uncharacterized protein</fullName>
    </submittedName>
</protein>
<evidence type="ECO:0000313" key="3">
    <source>
        <dbReference type="Proteomes" id="UP000030686"/>
    </source>
</evidence>
<dbReference type="AlphaFoldDB" id="W6QIX6"/>
<dbReference type="STRING" id="1365484.W6QIX6"/>
<dbReference type="OrthoDB" id="4367324at2759"/>
<proteinExistence type="predicted"/>